<evidence type="ECO:0008006" key="2">
    <source>
        <dbReference type="Google" id="ProtNLM"/>
    </source>
</evidence>
<organism evidence="1">
    <name type="scientific">Paenibacillus sp. AN1007</name>
    <dbReference type="NCBI Taxonomy" id="3151385"/>
    <lineage>
        <taxon>Bacteria</taxon>
        <taxon>Bacillati</taxon>
        <taxon>Bacillota</taxon>
        <taxon>Bacilli</taxon>
        <taxon>Bacillales</taxon>
        <taxon>Paenibacillaceae</taxon>
        <taxon>Paenibacillus</taxon>
    </lineage>
</organism>
<evidence type="ECO:0000313" key="1">
    <source>
        <dbReference type="EMBL" id="XCP94352.1"/>
    </source>
</evidence>
<dbReference type="PROSITE" id="PS51257">
    <property type="entry name" value="PROKAR_LIPOPROTEIN"/>
    <property type="match status" value="1"/>
</dbReference>
<sequence length="194" mass="22289">MKFQKSIISVIAILSVALSSGCGQNESQEKISNNQEMVNTTNNSSPDKVGSKTILFNKEFSQKETELSTFKEGVFIDLSTYVKDLFTKDIAEKIQYNMNAIVKHDQTKFKENMLDEDSIKVNLDWFKYKYEDGVKFEFNELNGITYDEDAKRIQVVVTFYRNIKDERVEQGVLTYSLLKEKNSGTWLIATLDGN</sequence>
<dbReference type="AlphaFoldDB" id="A0AAU8NCS9"/>
<protein>
    <recommendedName>
        <fullName evidence="2">DUF5105 domain-containing protein</fullName>
    </recommendedName>
</protein>
<gene>
    <name evidence="1" type="ORF">ABXS70_24985</name>
</gene>
<accession>A0AAU8NCS9</accession>
<proteinExistence type="predicted"/>
<dbReference type="EMBL" id="CP159992">
    <property type="protein sequence ID" value="XCP94352.1"/>
    <property type="molecule type" value="Genomic_DNA"/>
</dbReference>
<dbReference type="RefSeq" id="WP_366291721.1">
    <property type="nucleotide sequence ID" value="NZ_CP159992.1"/>
</dbReference>
<reference evidence="1" key="1">
    <citation type="submission" date="2024-05" db="EMBL/GenBank/DDBJ databases">
        <title>Draft genome assemblies of 36 bacteria isolated from hibernating arctic ground squirrels.</title>
        <authorList>
            <person name="McKee H."/>
            <person name="Mullen L."/>
            <person name="Drown D.M."/>
            <person name="Duddleston K.N."/>
        </authorList>
    </citation>
    <scope>NUCLEOTIDE SEQUENCE</scope>
    <source>
        <strain evidence="1">AN1007</strain>
    </source>
</reference>
<name>A0AAU8NCS9_9BACL</name>